<dbReference type="AlphaFoldDB" id="A0A163IUX7"/>
<name>A0A163IUX7_ABSGL</name>
<comment type="similarity">
    <text evidence="10">Belongs to the mitochondrial carrier (TC 2.A.29) family.</text>
</comment>
<keyword evidence="6" id="KW-1133">Transmembrane helix</keyword>
<evidence type="ECO:0000256" key="8">
    <source>
        <dbReference type="ARBA" id="ARBA00023136"/>
    </source>
</evidence>
<evidence type="ECO:0000313" key="12">
    <source>
        <dbReference type="Proteomes" id="UP000078561"/>
    </source>
</evidence>
<dbReference type="InterPro" id="IPR039158">
    <property type="entry name" value="SLC25A46"/>
</dbReference>
<dbReference type="PANTHER" id="PTHR21252:SF2">
    <property type="entry name" value="MITOCHONDRIAL OUTER MEMBRANE PROTEIN SLC25A46"/>
    <property type="match status" value="1"/>
</dbReference>
<evidence type="ECO:0000256" key="6">
    <source>
        <dbReference type="ARBA" id="ARBA00022989"/>
    </source>
</evidence>
<evidence type="ECO:0000256" key="9">
    <source>
        <dbReference type="PROSITE-ProRule" id="PRU00282"/>
    </source>
</evidence>
<proteinExistence type="inferred from homology"/>
<dbReference type="Proteomes" id="UP000078561">
    <property type="component" value="Unassembled WGS sequence"/>
</dbReference>
<dbReference type="OMA" id="FYPEIAC"/>
<dbReference type="EMBL" id="LT550334">
    <property type="protein sequence ID" value="SAL95494.1"/>
    <property type="molecule type" value="Genomic_DNA"/>
</dbReference>
<evidence type="ECO:0000256" key="10">
    <source>
        <dbReference type="RuleBase" id="RU000488"/>
    </source>
</evidence>
<dbReference type="InterPro" id="IPR018108">
    <property type="entry name" value="MCP_transmembrane"/>
</dbReference>
<dbReference type="Pfam" id="PF00153">
    <property type="entry name" value="Mito_carr"/>
    <property type="match status" value="2"/>
</dbReference>
<evidence type="ECO:0000256" key="7">
    <source>
        <dbReference type="ARBA" id="ARBA00023128"/>
    </source>
</evidence>
<dbReference type="InParanoid" id="A0A163IUX7"/>
<sequence>MTILPYLGLLSVGSPLYQQSKPWQLEEDLAILRSQAAAHRRAELQVLGTLNLYSPPSNFSSPKKLKHKQQKDTIKGLVVAIGTMMTNYAVCFPIVVFRHGLQALSQPTRSSSAQDTPTRCLTLLRQKYHRHGFRGLYAGFGLGLGSQAITAAYESFLATLAKKLSLKLDRSYQRYLMMAVHKCLRYAIHIPLYSLSKTALVLRVQPQHAPLIRSPRDFFQYYMHDLRHPGPFFWSSFLPSFLFNLATEKCMMTLYKWTFRYLAKGQRRRNKRSSWDQSTTMLQSYYPEILCGMSSSMITRALSYPMDTVIFKLMIQETGLLPIDHYKGFFDCCATIYHQAGWQGFFSGWGAGVLELTATWLILEASWWTYCLLDKQLARHNDSIDT</sequence>
<keyword evidence="12" id="KW-1185">Reference proteome</keyword>
<evidence type="ECO:0000313" key="11">
    <source>
        <dbReference type="EMBL" id="SAL95494.1"/>
    </source>
</evidence>
<comment type="subcellular location">
    <subcellularLocation>
        <location evidence="1">Mitochondrion outer membrane</location>
        <topology evidence="1">Multi-pass membrane protein</topology>
    </subcellularLocation>
</comment>
<keyword evidence="2 10" id="KW-0813">Transport</keyword>
<dbReference type="STRING" id="4829.A0A163IUX7"/>
<accession>A0A163IUX7</accession>
<dbReference type="GO" id="GO:0090149">
    <property type="term" value="P:mitochondrial membrane fission"/>
    <property type="evidence" value="ECO:0007669"/>
    <property type="project" value="InterPro"/>
</dbReference>
<organism evidence="11">
    <name type="scientific">Absidia glauca</name>
    <name type="common">Pin mould</name>
    <dbReference type="NCBI Taxonomy" id="4829"/>
    <lineage>
        <taxon>Eukaryota</taxon>
        <taxon>Fungi</taxon>
        <taxon>Fungi incertae sedis</taxon>
        <taxon>Mucoromycota</taxon>
        <taxon>Mucoromycotina</taxon>
        <taxon>Mucoromycetes</taxon>
        <taxon>Mucorales</taxon>
        <taxon>Cunninghamellaceae</taxon>
        <taxon>Absidia</taxon>
    </lineage>
</organism>
<dbReference type="Gene3D" id="1.50.40.10">
    <property type="entry name" value="Mitochondrial carrier domain"/>
    <property type="match status" value="2"/>
</dbReference>
<dbReference type="InterPro" id="IPR023395">
    <property type="entry name" value="MCP_dom_sf"/>
</dbReference>
<evidence type="ECO:0000256" key="4">
    <source>
        <dbReference type="ARBA" id="ARBA00022737"/>
    </source>
</evidence>
<keyword evidence="7" id="KW-0496">Mitochondrion</keyword>
<dbReference type="PANTHER" id="PTHR21252">
    <property type="entry name" value="TB1 PROTEIN-RELATED"/>
    <property type="match status" value="1"/>
</dbReference>
<protein>
    <recommendedName>
        <fullName evidence="13">Mitochondrial carrier protein</fullName>
    </recommendedName>
</protein>
<reference evidence="11" key="1">
    <citation type="submission" date="2016-04" db="EMBL/GenBank/DDBJ databases">
        <authorList>
            <person name="Evans L.H."/>
            <person name="Alamgir A."/>
            <person name="Owens N."/>
            <person name="Weber N.D."/>
            <person name="Virtaneva K."/>
            <person name="Barbian K."/>
            <person name="Babar A."/>
            <person name="Rosenke K."/>
        </authorList>
    </citation>
    <scope>NUCLEOTIDE SEQUENCE [LARGE SCALE GENOMIC DNA]</scope>
    <source>
        <strain evidence="11">CBS 101.48</strain>
    </source>
</reference>
<dbReference type="SUPFAM" id="SSF103506">
    <property type="entry name" value="Mitochondrial carrier"/>
    <property type="match status" value="1"/>
</dbReference>
<keyword evidence="5" id="KW-1000">Mitochondrion outer membrane</keyword>
<evidence type="ECO:0000256" key="3">
    <source>
        <dbReference type="ARBA" id="ARBA00022692"/>
    </source>
</evidence>
<feature type="repeat" description="Solcar" evidence="9">
    <location>
        <begin position="283"/>
        <end position="373"/>
    </location>
</feature>
<evidence type="ECO:0000256" key="1">
    <source>
        <dbReference type="ARBA" id="ARBA00004374"/>
    </source>
</evidence>
<dbReference type="GO" id="GO:0005741">
    <property type="term" value="C:mitochondrial outer membrane"/>
    <property type="evidence" value="ECO:0007669"/>
    <property type="project" value="UniProtKB-SubCell"/>
</dbReference>
<evidence type="ECO:0000256" key="5">
    <source>
        <dbReference type="ARBA" id="ARBA00022787"/>
    </source>
</evidence>
<dbReference type="OrthoDB" id="2403262at2759"/>
<gene>
    <name evidence="11" type="primary">ABSGL_00823.1 scaffold 958</name>
</gene>
<keyword evidence="8 9" id="KW-0472">Membrane</keyword>
<keyword evidence="4" id="KW-0677">Repeat</keyword>
<evidence type="ECO:0008006" key="13">
    <source>
        <dbReference type="Google" id="ProtNLM"/>
    </source>
</evidence>
<dbReference type="PROSITE" id="PS50920">
    <property type="entry name" value="SOLCAR"/>
    <property type="match status" value="1"/>
</dbReference>
<keyword evidence="3 9" id="KW-0812">Transmembrane</keyword>
<evidence type="ECO:0000256" key="2">
    <source>
        <dbReference type="ARBA" id="ARBA00022448"/>
    </source>
</evidence>